<feature type="transmembrane region" description="Helical" evidence="1">
    <location>
        <begin position="628"/>
        <end position="647"/>
    </location>
</feature>
<dbReference type="AlphaFoldDB" id="R7PU28"/>
<keyword evidence="1" id="KW-1133">Transmembrane helix</keyword>
<keyword evidence="1" id="KW-0812">Transmembrane</keyword>
<dbReference type="EMBL" id="CBKP010000019">
    <property type="protein sequence ID" value="CDF28624.1"/>
    <property type="molecule type" value="Genomic_DNA"/>
</dbReference>
<keyword evidence="1" id="KW-0472">Membrane</keyword>
<dbReference type="Proteomes" id="UP000018189">
    <property type="component" value="Unassembled WGS sequence"/>
</dbReference>
<proteinExistence type="predicted"/>
<name>R7PU28_METSM</name>
<organism evidence="2 3">
    <name type="scientific">Methanobrevibacter smithii CAG:186</name>
    <dbReference type="NCBI Taxonomy" id="1263088"/>
    <lineage>
        <taxon>Archaea</taxon>
        <taxon>Methanobacteriati</taxon>
        <taxon>Methanobacteriota</taxon>
        <taxon>Methanomada group</taxon>
        <taxon>Methanobacteria</taxon>
        <taxon>Methanobacteriales</taxon>
        <taxon>Methanobacteriaceae</taxon>
        <taxon>Methanobrevibacter</taxon>
    </lineage>
</organism>
<evidence type="ECO:0000313" key="2">
    <source>
        <dbReference type="EMBL" id="CDF28624.1"/>
    </source>
</evidence>
<sequence>MTNNELFDEIKLISERLKEIFNPINESEIISQFYIGLLDDLVYRNILQNFFNNLTEENIKDCNLNTVDLERIKNDFKKIQSDIKISAEDIDEIIFGKSYYYSSKNEILEKYPTLEKIFNEIEKIVDLDSIEAFIKNQKLEYVKSNKNYRIIINTVMFENLIKNKLFKEWSQLNQEDLAELIDIKELSKELIERSMQITKWEIWKTYSTYTDRTFNIEELNKLSEILVKNNVVASIFDSGCNILWNDGEKVRKDKIFDFNDLSENLELLNKLPNYAAEGIYQFYSMWNSEERILKNIHYDYPYIKGFLSPINVTFSTGQTKILYPQLTIYNTGILNLTFRIISPTPVFNYEVNSFIYNEINLNNLKIKELELPYEILESIKDFQFDDLENNKKTINFGSFKHNFVKVDDFENLLDFTKFLISVISFHISNKFRKFDYYNNYWLYSQSIYLLDYKNQPYHKEDIIENFKEYLIQILYRIPFLYDVNFSKELPEDLRELNQYCVFMIKGMSLWISSKDELELFKDDINNERKVYEKQVLVEAINHFNLLVNKLYEVSQNNDNSYDEVIKLQKYLTNFQRFFKTAYVSNFGEINHILNYCYEELEWKELIELSNELLDIKKNHQINRKNENLQYLVILIAIFTLCSQLLVYYPDSTFIFILIDIIVCIIIFCLIFKEKFSKAIMVLKIILKLLYNQIF</sequence>
<accession>R7PU28</accession>
<reference evidence="2" key="1">
    <citation type="submission" date="2012-11" db="EMBL/GenBank/DDBJ databases">
        <title>Dependencies among metagenomic species, viruses, plasmids and units of genetic variation.</title>
        <authorList>
            <person name="Nielsen H.B."/>
            <person name="Almeida M."/>
            <person name="Juncker A.S."/>
            <person name="Rasmussen S."/>
            <person name="Li J."/>
            <person name="Sunagawa S."/>
            <person name="Plichta D."/>
            <person name="Gautier L."/>
            <person name="Le Chatelier E."/>
            <person name="Peletier E."/>
            <person name="Bonde I."/>
            <person name="Nielsen T."/>
            <person name="Manichanh C."/>
            <person name="Arumugam M."/>
            <person name="Batto J."/>
            <person name="Santos M.B.Q.D."/>
            <person name="Blom N."/>
            <person name="Borruel N."/>
            <person name="Burgdorf K.S."/>
            <person name="Boumezbeur F."/>
            <person name="Casellas F."/>
            <person name="Dore J."/>
            <person name="Guarner F."/>
            <person name="Hansen T."/>
            <person name="Hildebrand F."/>
            <person name="Kaas R.S."/>
            <person name="Kennedy S."/>
            <person name="Kristiansen K."/>
            <person name="Kultima J.R."/>
            <person name="Leonard P."/>
            <person name="Levenez F."/>
            <person name="Lund O."/>
            <person name="Moumen B."/>
            <person name="Le Paslier D."/>
            <person name="Pons N."/>
            <person name="Pedersen O."/>
            <person name="Prifti E."/>
            <person name="Qin J."/>
            <person name="Raes J."/>
            <person name="Tap J."/>
            <person name="Tims S."/>
            <person name="Ussery D.W."/>
            <person name="Yamada T."/>
            <person name="MetaHit consortium"/>
            <person name="Renault P."/>
            <person name="Sicheritz-Ponten T."/>
            <person name="Bork P."/>
            <person name="Wang J."/>
            <person name="Brunak S."/>
            <person name="Ehrlich S.D."/>
        </authorList>
    </citation>
    <scope>NUCLEOTIDE SEQUENCE [LARGE SCALE GENOMIC DNA]</scope>
</reference>
<gene>
    <name evidence="2" type="ORF">BN522_00507</name>
</gene>
<feature type="transmembrane region" description="Helical" evidence="1">
    <location>
        <begin position="653"/>
        <end position="671"/>
    </location>
</feature>
<evidence type="ECO:0000256" key="1">
    <source>
        <dbReference type="SAM" id="Phobius"/>
    </source>
</evidence>
<protein>
    <submittedName>
        <fullName evidence="2">Uncharacterized protein</fullName>
    </submittedName>
</protein>
<comment type="caution">
    <text evidence="2">The sequence shown here is derived from an EMBL/GenBank/DDBJ whole genome shotgun (WGS) entry which is preliminary data.</text>
</comment>
<evidence type="ECO:0000313" key="3">
    <source>
        <dbReference type="Proteomes" id="UP000018189"/>
    </source>
</evidence>